<accession>A0A0Q0MV49</accession>
<name>A0A0Q0MV49_VIBMT</name>
<proteinExistence type="predicted"/>
<dbReference type="EMBL" id="LCUF01000005">
    <property type="protein sequence ID" value="KQA23968.1"/>
    <property type="molecule type" value="Genomic_DNA"/>
</dbReference>
<reference evidence="2 3" key="1">
    <citation type="journal article" date="2015" name="Genome Biol. Evol.">
        <title>The Dynamics of Genetic Interactions between Vibrio metoecus and Vibrio cholerae, Two Close Relatives Co-Occurring in the Environment.</title>
        <authorList>
            <person name="Orata F.D."/>
            <person name="Kirchberger P.C."/>
            <person name="Meheust R."/>
            <person name="Barlow E.J."/>
            <person name="Tarr C.L."/>
            <person name="Boucher Y."/>
        </authorList>
    </citation>
    <scope>NUCLEOTIDE SEQUENCE [LARGE SCALE GENOMIC DNA]</scope>
    <source>
        <strain evidence="2 3">08-2459</strain>
    </source>
</reference>
<organism evidence="2 3">
    <name type="scientific">Vibrio metoecus</name>
    <dbReference type="NCBI Taxonomy" id="1481663"/>
    <lineage>
        <taxon>Bacteria</taxon>
        <taxon>Pseudomonadati</taxon>
        <taxon>Pseudomonadota</taxon>
        <taxon>Gammaproteobacteria</taxon>
        <taxon>Vibrionales</taxon>
        <taxon>Vibrionaceae</taxon>
        <taxon>Vibrio</taxon>
    </lineage>
</organism>
<evidence type="ECO:0000313" key="2">
    <source>
        <dbReference type="EMBL" id="KQA23968.1"/>
    </source>
</evidence>
<evidence type="ECO:0000256" key="1">
    <source>
        <dbReference type="SAM" id="MobiDB-lite"/>
    </source>
</evidence>
<evidence type="ECO:0000313" key="3">
    <source>
        <dbReference type="Proteomes" id="UP000053724"/>
    </source>
</evidence>
<feature type="region of interest" description="Disordered" evidence="1">
    <location>
        <begin position="1"/>
        <end position="21"/>
    </location>
</feature>
<dbReference type="Proteomes" id="UP000053724">
    <property type="component" value="Unassembled WGS sequence"/>
</dbReference>
<gene>
    <name evidence="2" type="ORF">AAY55_05715</name>
</gene>
<protein>
    <submittedName>
        <fullName evidence="2">Uncharacterized protein</fullName>
    </submittedName>
</protein>
<dbReference type="AlphaFoldDB" id="A0A0Q0MV49"/>
<dbReference type="PATRIC" id="fig|1481663.8.peg.4040"/>
<sequence>MEILQSRISGKKLTNHKANVNRQFLVKKTKATPETNNLTHKKITNQASKTPKNGKNNFYRILIIKKRQQFAGA</sequence>
<comment type="caution">
    <text evidence="2">The sequence shown here is derived from an EMBL/GenBank/DDBJ whole genome shotgun (WGS) entry which is preliminary data.</text>
</comment>